<organism evidence="2 3">
    <name type="scientific">Lacticaseibacillus pabuli</name>
    <dbReference type="NCBI Taxonomy" id="3025672"/>
    <lineage>
        <taxon>Bacteria</taxon>
        <taxon>Bacillati</taxon>
        <taxon>Bacillota</taxon>
        <taxon>Bacilli</taxon>
        <taxon>Lactobacillales</taxon>
        <taxon>Lactobacillaceae</taxon>
        <taxon>Lacticaseibacillus</taxon>
    </lineage>
</organism>
<dbReference type="EMBL" id="CP117884">
    <property type="protein sequence ID" value="WDF82350.1"/>
    <property type="molecule type" value="Genomic_DNA"/>
</dbReference>
<dbReference type="Proteomes" id="UP001220377">
    <property type="component" value="Chromosome"/>
</dbReference>
<accession>A0ABY7WQ80</accession>
<dbReference type="SUPFAM" id="SSF140931">
    <property type="entry name" value="Fic-like"/>
    <property type="match status" value="1"/>
</dbReference>
<keyword evidence="3" id="KW-1185">Reference proteome</keyword>
<dbReference type="InterPro" id="IPR036597">
    <property type="entry name" value="Fido-like_dom_sf"/>
</dbReference>
<gene>
    <name evidence="2" type="ORF">PQ472_10725</name>
</gene>
<feature type="domain" description="Fido" evidence="1">
    <location>
        <begin position="1"/>
        <end position="124"/>
    </location>
</feature>
<sequence>MLVRGANGEDAGNIRHVNVKVAMTDEDYVPPILDSDTTKRQFATIINRTESWTMKAINLMLVISKMQWFLDGNKRTGLIAANALLYQHNAGILTIPDSKFHWYMSYLKKYYATGNVAIKNWLYDNAIFGM</sequence>
<name>A0ABY7WQ80_9LACO</name>
<dbReference type="RefSeq" id="WP_274259746.1">
    <property type="nucleotide sequence ID" value="NZ_CP117884.1"/>
</dbReference>
<evidence type="ECO:0000313" key="3">
    <source>
        <dbReference type="Proteomes" id="UP001220377"/>
    </source>
</evidence>
<reference evidence="2 3" key="1">
    <citation type="submission" date="2023-02" db="EMBL/GenBank/DDBJ databases">
        <title>Genome sequence of Lacticaseibacillus sp. KACC 23028.</title>
        <authorList>
            <person name="Kim S."/>
            <person name="Heo J."/>
            <person name="Kwon S.-W."/>
        </authorList>
    </citation>
    <scope>NUCLEOTIDE SEQUENCE [LARGE SCALE GENOMIC DNA]</scope>
    <source>
        <strain evidence="2 3">KACC 23028</strain>
    </source>
</reference>
<dbReference type="Pfam" id="PF02661">
    <property type="entry name" value="Fic"/>
    <property type="match status" value="1"/>
</dbReference>
<evidence type="ECO:0000259" key="1">
    <source>
        <dbReference type="PROSITE" id="PS51459"/>
    </source>
</evidence>
<dbReference type="PROSITE" id="PS51459">
    <property type="entry name" value="FIDO"/>
    <property type="match status" value="1"/>
</dbReference>
<protein>
    <submittedName>
        <fullName evidence="2">Fic family protein</fullName>
    </submittedName>
</protein>
<proteinExistence type="predicted"/>
<dbReference type="Gene3D" id="1.10.3290.10">
    <property type="entry name" value="Fido-like domain"/>
    <property type="match status" value="1"/>
</dbReference>
<dbReference type="InterPro" id="IPR003812">
    <property type="entry name" value="Fido"/>
</dbReference>
<evidence type="ECO:0000313" key="2">
    <source>
        <dbReference type="EMBL" id="WDF82350.1"/>
    </source>
</evidence>